<dbReference type="Gene3D" id="2.60.120.200">
    <property type="match status" value="1"/>
</dbReference>
<evidence type="ECO:0000313" key="4">
    <source>
        <dbReference type="Proteomes" id="UP000794436"/>
    </source>
</evidence>
<keyword evidence="2" id="KW-0812">Transmembrane</keyword>
<name>A0A8K1FMH6_PYTOL</name>
<feature type="compositionally biased region" description="Basic and acidic residues" evidence="1">
    <location>
        <begin position="113"/>
        <end position="130"/>
    </location>
</feature>
<keyword evidence="2" id="KW-1133">Transmembrane helix</keyword>
<proteinExistence type="predicted"/>
<comment type="caution">
    <text evidence="3">The sequence shown here is derived from an EMBL/GenBank/DDBJ whole genome shotgun (WGS) entry which is preliminary data.</text>
</comment>
<evidence type="ECO:0000256" key="2">
    <source>
        <dbReference type="SAM" id="Phobius"/>
    </source>
</evidence>
<dbReference type="PANTHER" id="PTHR48125">
    <property type="entry name" value="LP07818P1"/>
    <property type="match status" value="1"/>
</dbReference>
<dbReference type="InterPro" id="IPR013320">
    <property type="entry name" value="ConA-like_dom_sf"/>
</dbReference>
<gene>
    <name evidence="3" type="ORF">Poli38472_001531</name>
</gene>
<organism evidence="3 4">
    <name type="scientific">Pythium oligandrum</name>
    <name type="common">Mycoparasitic fungus</name>
    <dbReference type="NCBI Taxonomy" id="41045"/>
    <lineage>
        <taxon>Eukaryota</taxon>
        <taxon>Sar</taxon>
        <taxon>Stramenopiles</taxon>
        <taxon>Oomycota</taxon>
        <taxon>Peronosporomycetes</taxon>
        <taxon>Pythiales</taxon>
        <taxon>Pythiaceae</taxon>
        <taxon>Pythium</taxon>
    </lineage>
</organism>
<evidence type="ECO:0000313" key="3">
    <source>
        <dbReference type="EMBL" id="TMW69375.1"/>
    </source>
</evidence>
<reference evidence="3" key="1">
    <citation type="submission" date="2019-03" db="EMBL/GenBank/DDBJ databases">
        <title>Long read genome sequence of the mycoparasitic Pythium oligandrum ATCC 38472 isolated from sugarbeet rhizosphere.</title>
        <authorList>
            <person name="Gaulin E."/>
        </authorList>
    </citation>
    <scope>NUCLEOTIDE SEQUENCE</scope>
    <source>
        <strain evidence="3">ATCC 38472_TT</strain>
    </source>
</reference>
<dbReference type="PANTHER" id="PTHR48125:SF12">
    <property type="entry name" value="AT HOOK TRANSCRIPTION FACTOR FAMILY-RELATED"/>
    <property type="match status" value="1"/>
</dbReference>
<accession>A0A8K1FMH6</accession>
<feature type="region of interest" description="Disordered" evidence="1">
    <location>
        <begin position="518"/>
        <end position="564"/>
    </location>
</feature>
<feature type="transmembrane region" description="Helical" evidence="2">
    <location>
        <begin position="49"/>
        <end position="71"/>
    </location>
</feature>
<feature type="region of interest" description="Disordered" evidence="1">
    <location>
        <begin position="1"/>
        <end position="32"/>
    </location>
</feature>
<dbReference type="AlphaFoldDB" id="A0A8K1FMH6"/>
<dbReference type="OrthoDB" id="79760at2759"/>
<feature type="region of interest" description="Disordered" evidence="1">
    <location>
        <begin position="208"/>
        <end position="263"/>
    </location>
</feature>
<feature type="compositionally biased region" description="Basic and acidic residues" evidence="1">
    <location>
        <begin position="1"/>
        <end position="13"/>
    </location>
</feature>
<feature type="compositionally biased region" description="Low complexity" evidence="1">
    <location>
        <begin position="174"/>
        <end position="194"/>
    </location>
</feature>
<dbReference type="PRINTS" id="PR01217">
    <property type="entry name" value="PRICHEXTENSN"/>
</dbReference>
<dbReference type="SUPFAM" id="SSF49899">
    <property type="entry name" value="Concanavalin A-like lectins/glucanases"/>
    <property type="match status" value="1"/>
</dbReference>
<evidence type="ECO:0000256" key="1">
    <source>
        <dbReference type="SAM" id="MobiDB-lite"/>
    </source>
</evidence>
<feature type="region of interest" description="Disordered" evidence="1">
    <location>
        <begin position="95"/>
        <end position="194"/>
    </location>
</feature>
<protein>
    <submittedName>
        <fullName evidence="3">Uncharacterized protein</fullName>
    </submittedName>
</protein>
<feature type="compositionally biased region" description="Low complexity" evidence="1">
    <location>
        <begin position="227"/>
        <end position="243"/>
    </location>
</feature>
<dbReference type="EMBL" id="SPLM01000001">
    <property type="protein sequence ID" value="TMW69375.1"/>
    <property type="molecule type" value="Genomic_DNA"/>
</dbReference>
<keyword evidence="4" id="KW-1185">Reference proteome</keyword>
<sequence length="650" mass="71005">MARGWRGHDHHGDAVLPAPADEDQYSPLDKPVRETSSSVRTLRPFRCSISFFIFLNLVGICSFIFSSAFFFPSANTAGVVKQAIKQGDLSILEPAPADSTIHRESEDLSLSIKKSESPKEEVEGNADEIRTTTSTPPQPVPSEQTPVVRNESPSLETVEPSNKPTESPPPPSPSAFVSPAPATSSPPSITPMTTPVVKSIAEILKKLKSETKSPVTSSPAPEPTTTPPITTSPSPAPTTETPTSTPPPVTFPVETPTHSDTTQNEAVATMPTLDLDLEDKMVLWLSADRGVEVASQADCEMHGTSCGVKAWKSRLAAMPVEFHPTSNQHYPQWQPNASKGRPSISFNCPMVTEDLLLHDFMTLFFVFAPDQVKEGDTYTGQKFFGNAPYGQFLLHGGKPAFYSTGGLREIDSAIPNGDFAVLVYRLNHGDLQIKNGEQVWSSTTTQTPSSGIRFSGNREVTLGNVKRDCDFNAFQGRIGEVLMFNTALSDSESSQVETYLLSKWTGRRSVLTEAPEIETQSPISEPATVEIPASQDPQTPSEKEVVTKSPPNTQEMQTHDPASDAVNPYPAEASLRHFESEGVFEWTPSKELLTLIAKTKDVTSLQAQWKEAVSERIAAIRSFQIGGEALRTFIRRHRDELIDIRQDLFG</sequence>
<dbReference type="Proteomes" id="UP000794436">
    <property type="component" value="Unassembled WGS sequence"/>
</dbReference>
<keyword evidence="2" id="KW-0472">Membrane</keyword>
<feature type="compositionally biased region" description="Low complexity" evidence="1">
    <location>
        <begin position="131"/>
        <end position="148"/>
    </location>
</feature>